<feature type="region of interest" description="Disordered" evidence="1">
    <location>
        <begin position="68"/>
        <end position="98"/>
    </location>
</feature>
<feature type="compositionally biased region" description="Polar residues" evidence="1">
    <location>
        <begin position="68"/>
        <end position="81"/>
    </location>
</feature>
<evidence type="ECO:0000313" key="2">
    <source>
        <dbReference type="EMBL" id="CDW72879.1"/>
    </source>
</evidence>
<proteinExistence type="predicted"/>
<organism evidence="2 3">
    <name type="scientific">Stylonychia lemnae</name>
    <name type="common">Ciliate</name>
    <dbReference type="NCBI Taxonomy" id="5949"/>
    <lineage>
        <taxon>Eukaryota</taxon>
        <taxon>Sar</taxon>
        <taxon>Alveolata</taxon>
        <taxon>Ciliophora</taxon>
        <taxon>Intramacronucleata</taxon>
        <taxon>Spirotrichea</taxon>
        <taxon>Stichotrichia</taxon>
        <taxon>Sporadotrichida</taxon>
        <taxon>Oxytrichidae</taxon>
        <taxon>Stylonychinae</taxon>
        <taxon>Stylonychia</taxon>
    </lineage>
</organism>
<accession>A0A077ZTN4</accession>
<gene>
    <name evidence="2" type="primary">Contig17267.g18390</name>
    <name evidence="2" type="ORF">STYLEM_1846</name>
</gene>
<reference evidence="2 3" key="1">
    <citation type="submission" date="2014-06" db="EMBL/GenBank/DDBJ databases">
        <authorList>
            <person name="Swart Estienne"/>
        </authorList>
    </citation>
    <scope>NUCLEOTIDE SEQUENCE [LARGE SCALE GENOMIC DNA]</scope>
    <source>
        <strain evidence="2 3">130c</strain>
    </source>
</reference>
<sequence length="98" mass="11747">MLVTRNYKTRDRQIKLNETNISTKTGQTPRQIAKQQSQRYRTDHQVENDRFLHVTNKVIQIKNKNYLNQSSKIQPPNNNYQYEGGKEEQDESEKIDFF</sequence>
<name>A0A077ZTN4_STYLE</name>
<dbReference type="Proteomes" id="UP000039865">
    <property type="component" value="Unassembled WGS sequence"/>
</dbReference>
<protein>
    <submittedName>
        <fullName evidence="2">Uncharacterized protein</fullName>
    </submittedName>
</protein>
<feature type="region of interest" description="Disordered" evidence="1">
    <location>
        <begin position="24"/>
        <end position="43"/>
    </location>
</feature>
<feature type="compositionally biased region" description="Basic and acidic residues" evidence="1">
    <location>
        <begin position="84"/>
        <end position="98"/>
    </location>
</feature>
<dbReference type="InParanoid" id="A0A077ZTN4"/>
<evidence type="ECO:0000313" key="3">
    <source>
        <dbReference type="Proteomes" id="UP000039865"/>
    </source>
</evidence>
<feature type="compositionally biased region" description="Polar residues" evidence="1">
    <location>
        <begin position="24"/>
        <end position="39"/>
    </location>
</feature>
<evidence type="ECO:0000256" key="1">
    <source>
        <dbReference type="SAM" id="MobiDB-lite"/>
    </source>
</evidence>
<keyword evidence="3" id="KW-1185">Reference proteome</keyword>
<dbReference type="AlphaFoldDB" id="A0A077ZTN4"/>
<dbReference type="EMBL" id="CCKQ01001773">
    <property type="protein sequence ID" value="CDW72879.1"/>
    <property type="molecule type" value="Genomic_DNA"/>
</dbReference>